<feature type="region of interest" description="Disordered" evidence="1">
    <location>
        <begin position="47"/>
        <end position="70"/>
    </location>
</feature>
<evidence type="ECO:0000313" key="3">
    <source>
        <dbReference type="Proteomes" id="UP001203297"/>
    </source>
</evidence>
<organism evidence="2 3">
    <name type="scientific">Multifurca ochricompacta</name>
    <dbReference type="NCBI Taxonomy" id="376703"/>
    <lineage>
        <taxon>Eukaryota</taxon>
        <taxon>Fungi</taxon>
        <taxon>Dikarya</taxon>
        <taxon>Basidiomycota</taxon>
        <taxon>Agaricomycotina</taxon>
        <taxon>Agaricomycetes</taxon>
        <taxon>Russulales</taxon>
        <taxon>Russulaceae</taxon>
        <taxon>Multifurca</taxon>
    </lineage>
</organism>
<dbReference type="Proteomes" id="UP001203297">
    <property type="component" value="Unassembled WGS sequence"/>
</dbReference>
<keyword evidence="3" id="KW-1185">Reference proteome</keyword>
<evidence type="ECO:0000313" key="2">
    <source>
        <dbReference type="EMBL" id="KAI0293143.1"/>
    </source>
</evidence>
<accession>A0AAD4QJX9</accession>
<dbReference type="AlphaFoldDB" id="A0AAD4QJX9"/>
<feature type="compositionally biased region" description="Basic and acidic residues" evidence="1">
    <location>
        <begin position="47"/>
        <end position="61"/>
    </location>
</feature>
<reference evidence="2" key="1">
    <citation type="journal article" date="2022" name="New Phytol.">
        <title>Evolutionary transition to the ectomycorrhizal habit in the genomes of a hyperdiverse lineage of mushroom-forming fungi.</title>
        <authorList>
            <person name="Looney B."/>
            <person name="Miyauchi S."/>
            <person name="Morin E."/>
            <person name="Drula E."/>
            <person name="Courty P.E."/>
            <person name="Kohler A."/>
            <person name="Kuo A."/>
            <person name="LaButti K."/>
            <person name="Pangilinan J."/>
            <person name="Lipzen A."/>
            <person name="Riley R."/>
            <person name="Andreopoulos W."/>
            <person name="He G."/>
            <person name="Johnson J."/>
            <person name="Nolan M."/>
            <person name="Tritt A."/>
            <person name="Barry K.W."/>
            <person name="Grigoriev I.V."/>
            <person name="Nagy L.G."/>
            <person name="Hibbett D."/>
            <person name="Henrissat B."/>
            <person name="Matheny P.B."/>
            <person name="Labbe J."/>
            <person name="Martin F.M."/>
        </authorList>
    </citation>
    <scope>NUCLEOTIDE SEQUENCE</scope>
    <source>
        <strain evidence="2">BPL690</strain>
    </source>
</reference>
<protein>
    <submittedName>
        <fullName evidence="2">Uncharacterized protein</fullName>
    </submittedName>
</protein>
<gene>
    <name evidence="2" type="ORF">B0F90DRAFT_1765759</name>
</gene>
<proteinExistence type="predicted"/>
<feature type="non-terminal residue" evidence="2">
    <location>
        <position position="1"/>
    </location>
</feature>
<sequence length="70" mass="7974">SILPNDSPRTPTDAEKMKKTQYREAIGSLMYTSHHVMCHNMLGEFKAERGSGTERREKGFDVNENAETDE</sequence>
<name>A0AAD4QJX9_9AGAM</name>
<evidence type="ECO:0000256" key="1">
    <source>
        <dbReference type="SAM" id="MobiDB-lite"/>
    </source>
</evidence>
<comment type="caution">
    <text evidence="2">The sequence shown here is derived from an EMBL/GenBank/DDBJ whole genome shotgun (WGS) entry which is preliminary data.</text>
</comment>
<dbReference type="EMBL" id="WTXG01000103">
    <property type="protein sequence ID" value="KAI0293143.1"/>
    <property type="molecule type" value="Genomic_DNA"/>
</dbReference>